<proteinExistence type="predicted"/>
<keyword evidence="3" id="KW-1185">Reference proteome</keyword>
<keyword evidence="1" id="KW-0812">Transmembrane</keyword>
<name>A0A2T3ASH1_AMORE</name>
<dbReference type="InParanoid" id="A0A2T3ASH1"/>
<dbReference type="EMBL" id="KZ679017">
    <property type="protein sequence ID" value="PSS09298.1"/>
    <property type="molecule type" value="Genomic_DNA"/>
</dbReference>
<protein>
    <submittedName>
        <fullName evidence="2">Uncharacterized protein</fullName>
    </submittedName>
</protein>
<sequence length="96" mass="11225">MPCASRIRRWGFITRSIRLRAVFLRTIAQSSLFVDVFLLFLCLFLVIYLSAGFPTRRSWVSSHLPPIRTILLLPALRKQSRPLIARPTPVDMSRWR</sequence>
<dbReference type="RefSeq" id="XP_024717596.1">
    <property type="nucleotide sequence ID" value="XM_024863889.1"/>
</dbReference>
<dbReference type="Proteomes" id="UP000241818">
    <property type="component" value="Unassembled WGS sequence"/>
</dbReference>
<keyword evidence="1" id="KW-0472">Membrane</keyword>
<evidence type="ECO:0000313" key="3">
    <source>
        <dbReference type="Proteomes" id="UP000241818"/>
    </source>
</evidence>
<reference evidence="2 3" key="1">
    <citation type="journal article" date="2018" name="New Phytol.">
        <title>Comparative genomics and transcriptomics depict ericoid mycorrhizal fungi as versatile saprotrophs and plant mutualists.</title>
        <authorList>
            <person name="Martino E."/>
            <person name="Morin E."/>
            <person name="Grelet G.A."/>
            <person name="Kuo A."/>
            <person name="Kohler A."/>
            <person name="Daghino S."/>
            <person name="Barry K.W."/>
            <person name="Cichocki N."/>
            <person name="Clum A."/>
            <person name="Dockter R.B."/>
            <person name="Hainaut M."/>
            <person name="Kuo R.C."/>
            <person name="LaButti K."/>
            <person name="Lindahl B.D."/>
            <person name="Lindquist E.A."/>
            <person name="Lipzen A."/>
            <person name="Khouja H.R."/>
            <person name="Magnuson J."/>
            <person name="Murat C."/>
            <person name="Ohm R.A."/>
            <person name="Singer S.W."/>
            <person name="Spatafora J.W."/>
            <person name="Wang M."/>
            <person name="Veneault-Fourrey C."/>
            <person name="Henrissat B."/>
            <person name="Grigoriev I.V."/>
            <person name="Martin F.M."/>
            <person name="Perotto S."/>
        </authorList>
    </citation>
    <scope>NUCLEOTIDE SEQUENCE [LARGE SCALE GENOMIC DNA]</scope>
    <source>
        <strain evidence="2 3">ATCC 22711</strain>
    </source>
</reference>
<keyword evidence="1" id="KW-1133">Transmembrane helix</keyword>
<dbReference type="AlphaFoldDB" id="A0A2T3ASH1"/>
<evidence type="ECO:0000256" key="1">
    <source>
        <dbReference type="SAM" id="Phobius"/>
    </source>
</evidence>
<evidence type="ECO:0000313" key="2">
    <source>
        <dbReference type="EMBL" id="PSS09298.1"/>
    </source>
</evidence>
<gene>
    <name evidence="2" type="ORF">M430DRAFT_185259</name>
</gene>
<accession>A0A2T3ASH1</accession>
<organism evidence="2 3">
    <name type="scientific">Amorphotheca resinae ATCC 22711</name>
    <dbReference type="NCBI Taxonomy" id="857342"/>
    <lineage>
        <taxon>Eukaryota</taxon>
        <taxon>Fungi</taxon>
        <taxon>Dikarya</taxon>
        <taxon>Ascomycota</taxon>
        <taxon>Pezizomycotina</taxon>
        <taxon>Leotiomycetes</taxon>
        <taxon>Helotiales</taxon>
        <taxon>Amorphothecaceae</taxon>
        <taxon>Amorphotheca</taxon>
    </lineage>
</organism>
<dbReference type="GeneID" id="36571970"/>
<feature type="transmembrane region" description="Helical" evidence="1">
    <location>
        <begin position="21"/>
        <end position="47"/>
    </location>
</feature>